<evidence type="ECO:0000313" key="1">
    <source>
        <dbReference type="EMBL" id="QDI90630.1"/>
    </source>
</evidence>
<dbReference type="RefSeq" id="WP_142087892.1">
    <property type="nucleotide sequence ID" value="NZ_CP035485.1"/>
</dbReference>
<sequence>MMRADLMEYFSVRPDLKRYLRAEPYWYRILARRPERLEEMEKEARYFNGQTWPQRVSRMNQGLGMTIQLLNLLKR</sequence>
<dbReference type="Pfam" id="PF14003">
    <property type="entry name" value="YlbE"/>
    <property type="match status" value="1"/>
</dbReference>
<dbReference type="OrthoDB" id="1646085at2"/>
<proteinExistence type="predicted"/>
<dbReference type="AlphaFoldDB" id="A0A514LFK2"/>
<accession>A0A514LFK2</accession>
<protein>
    <recommendedName>
        <fullName evidence="3">YlbE-like protein</fullName>
    </recommendedName>
</protein>
<keyword evidence="2" id="KW-1185">Reference proteome</keyword>
<dbReference type="InterPro" id="IPR025613">
    <property type="entry name" value="YlbE"/>
</dbReference>
<evidence type="ECO:0008006" key="3">
    <source>
        <dbReference type="Google" id="ProtNLM"/>
    </source>
</evidence>
<evidence type="ECO:0000313" key="2">
    <source>
        <dbReference type="Proteomes" id="UP000319756"/>
    </source>
</evidence>
<dbReference type="KEGG" id="sale:EPH95_05075"/>
<dbReference type="EMBL" id="CP035485">
    <property type="protein sequence ID" value="QDI90630.1"/>
    <property type="molecule type" value="Genomic_DNA"/>
</dbReference>
<dbReference type="Proteomes" id="UP000319756">
    <property type="component" value="Chromosome"/>
</dbReference>
<reference evidence="2" key="1">
    <citation type="submission" date="2019-01" db="EMBL/GenBank/DDBJ databases">
        <title>Genomic analysis of Salicibibacter sp. NKC3-5.</title>
        <authorList>
            <person name="Oh Y.J."/>
        </authorList>
    </citation>
    <scope>NUCLEOTIDE SEQUENCE [LARGE SCALE GENOMIC DNA]</scope>
    <source>
        <strain evidence="2">NKC3-5</strain>
    </source>
</reference>
<gene>
    <name evidence="1" type="ORF">EPH95_05075</name>
</gene>
<organism evidence="1 2">
    <name type="scientific">Salicibibacter halophilus</name>
    <dbReference type="NCBI Taxonomy" id="2502791"/>
    <lineage>
        <taxon>Bacteria</taxon>
        <taxon>Bacillati</taxon>
        <taxon>Bacillota</taxon>
        <taxon>Bacilli</taxon>
        <taxon>Bacillales</taxon>
        <taxon>Bacillaceae</taxon>
        <taxon>Salicibibacter</taxon>
    </lineage>
</organism>
<name>A0A514LFK2_9BACI</name>